<organism evidence="3">
    <name type="scientific">Neodiprion lecontei</name>
    <name type="common">Redheaded pine sawfly</name>
    <dbReference type="NCBI Taxonomy" id="441921"/>
    <lineage>
        <taxon>Eukaryota</taxon>
        <taxon>Metazoa</taxon>
        <taxon>Ecdysozoa</taxon>
        <taxon>Arthropoda</taxon>
        <taxon>Hexapoda</taxon>
        <taxon>Insecta</taxon>
        <taxon>Pterygota</taxon>
        <taxon>Neoptera</taxon>
        <taxon>Endopterygota</taxon>
        <taxon>Hymenoptera</taxon>
        <taxon>Tenthredinoidea</taxon>
        <taxon>Diprionidae</taxon>
        <taxon>Diprioninae</taxon>
        <taxon>Neodiprion</taxon>
    </lineage>
</organism>
<dbReference type="SMART" id="SM00343">
    <property type="entry name" value="ZnF_C2HC"/>
    <property type="match status" value="2"/>
</dbReference>
<dbReference type="GO" id="GO:0003676">
    <property type="term" value="F:nucleic acid binding"/>
    <property type="evidence" value="ECO:0007669"/>
    <property type="project" value="InterPro"/>
</dbReference>
<dbReference type="GeneID" id="107217780"/>
<protein>
    <submittedName>
        <fullName evidence="3">Uncharacterized protein K02A2.6-like</fullName>
    </submittedName>
</protein>
<dbReference type="KEGG" id="nlo:107217780"/>
<dbReference type="InterPro" id="IPR043128">
    <property type="entry name" value="Rev_trsase/Diguanyl_cyclase"/>
</dbReference>
<dbReference type="PANTHER" id="PTHR37984:SF9">
    <property type="entry name" value="INTEGRASE CATALYTIC DOMAIN-CONTAINING PROTEIN"/>
    <property type="match status" value="1"/>
</dbReference>
<dbReference type="InterPro" id="IPR021109">
    <property type="entry name" value="Peptidase_aspartic_dom_sf"/>
</dbReference>
<dbReference type="RefSeq" id="XP_015510927.1">
    <property type="nucleotide sequence ID" value="XM_015655441.1"/>
</dbReference>
<evidence type="ECO:0000259" key="1">
    <source>
        <dbReference type="PROSITE" id="PS50878"/>
    </source>
</evidence>
<proteinExistence type="predicted"/>
<dbReference type="Gene3D" id="4.10.60.10">
    <property type="entry name" value="Zinc finger, CCHC-type"/>
    <property type="match status" value="1"/>
</dbReference>
<feature type="domain" description="Reverse transcriptase" evidence="1">
    <location>
        <begin position="359"/>
        <end position="535"/>
    </location>
</feature>
<dbReference type="InParanoid" id="A0A6J0B9T0"/>
<dbReference type="Gene3D" id="3.10.10.10">
    <property type="entry name" value="HIV Type 1 Reverse Transcriptase, subunit A, domain 1"/>
    <property type="match status" value="1"/>
</dbReference>
<dbReference type="InterPro" id="IPR050951">
    <property type="entry name" value="Retrovirus_Pol_polyprotein"/>
</dbReference>
<gene>
    <name evidence="3" type="primary">LOC107217780</name>
</gene>
<evidence type="ECO:0000313" key="2">
    <source>
        <dbReference type="Proteomes" id="UP000829291"/>
    </source>
</evidence>
<dbReference type="AlphaFoldDB" id="A0A6J0B9T0"/>
<dbReference type="SUPFAM" id="SSF50630">
    <property type="entry name" value="Acid proteases"/>
    <property type="match status" value="1"/>
</dbReference>
<keyword evidence="2" id="KW-1185">Reference proteome</keyword>
<dbReference type="PANTHER" id="PTHR37984">
    <property type="entry name" value="PROTEIN CBG26694"/>
    <property type="match status" value="1"/>
</dbReference>
<dbReference type="PROSITE" id="PS50878">
    <property type="entry name" value="RT_POL"/>
    <property type="match status" value="1"/>
</dbReference>
<dbReference type="CDD" id="cd01647">
    <property type="entry name" value="RT_LTR"/>
    <property type="match status" value="1"/>
</dbReference>
<dbReference type="InterPro" id="IPR001878">
    <property type="entry name" value="Znf_CCHC"/>
</dbReference>
<accession>A0A6J0B9T0</accession>
<dbReference type="Gene3D" id="3.30.70.270">
    <property type="match status" value="1"/>
</dbReference>
<reference evidence="3" key="1">
    <citation type="submission" date="2025-08" db="UniProtKB">
        <authorList>
            <consortium name="RefSeq"/>
        </authorList>
    </citation>
    <scope>IDENTIFICATION</scope>
    <source>
        <tissue evidence="3">Thorax and Abdomen</tissue>
    </source>
</reference>
<dbReference type="InterPro" id="IPR043502">
    <property type="entry name" value="DNA/RNA_pol_sf"/>
</dbReference>
<dbReference type="OrthoDB" id="7554393at2759"/>
<dbReference type="GO" id="GO:0071897">
    <property type="term" value="P:DNA biosynthetic process"/>
    <property type="evidence" value="ECO:0007669"/>
    <property type="project" value="UniProtKB-ARBA"/>
</dbReference>
<sequence>MQAFTDYFEPKKNVVFERSRFNSRSQLAGETVDQYVTALHVMTEKCNYGQLRDELIRDRIVMGLTDTRTKERLQLKSDLTLDSAVTIARQTEDQRRQVKSLPVAPEVIDIDRVKVVTGGGQPSAPKGRNTDCSRCDLKFHRNNKCPALTSKCRSCGKIGHWDKVCRSKSVNLAQAATSEVTEEEEEETSNVYFLGNVSQSGSNNDFDADAFIVDFQQSRKFHINTGADITCVKYCDVPGPDRKYLDVVGVLLVTIRINSLAKQVRCCIIKNLRKNLFGKDAIKIFNLVRIMGPLQASENSSVHIEQEFPEIFKGLGNFKQEFKIHLKRDTILFSHSVPRSVPIPLLPKLKNELAKMEKDDVIERVKEPTKWCSPIVCIPKGETVRVCGDYTQVNKNLLRPVFPILNVDISLARMRRAKFFSKLDAKSGFYQIKLDRQSQELTTFITPLGRYAFKRLPFGINSAPDLFAEVFLRIFDDMANVIVHMDDILIYGESMEQHDATLREALKRISKEGITLNQSKCIIGVQEVQFLGHLVSAQGIKFLPERVSAIQNSPEPINKTSLTR</sequence>
<dbReference type="SUPFAM" id="SSF56672">
    <property type="entry name" value="DNA/RNA polymerases"/>
    <property type="match status" value="1"/>
</dbReference>
<dbReference type="Pfam" id="PF00078">
    <property type="entry name" value="RVT_1"/>
    <property type="match status" value="1"/>
</dbReference>
<evidence type="ECO:0000313" key="3">
    <source>
        <dbReference type="RefSeq" id="XP_015510927.1"/>
    </source>
</evidence>
<dbReference type="InterPro" id="IPR000477">
    <property type="entry name" value="RT_dom"/>
</dbReference>
<dbReference type="Proteomes" id="UP000829291">
    <property type="component" value="Chromosome 7"/>
</dbReference>
<name>A0A6J0B9T0_NEOLC</name>
<dbReference type="GO" id="GO:0008270">
    <property type="term" value="F:zinc ion binding"/>
    <property type="evidence" value="ECO:0007669"/>
    <property type="project" value="InterPro"/>
</dbReference>